<reference evidence="2 3" key="1">
    <citation type="submission" date="2020-02" db="EMBL/GenBank/DDBJ databases">
        <title>Whole-genome sequencing and comparative analysis of the genomes of Bacteroides thetaiotaomicron and Escherichia coli isolated from a healthy resident in Vietnam.</title>
        <authorList>
            <person name="Mohsin M."/>
            <person name="Tanaka K."/>
            <person name="Kawahara R."/>
            <person name="Kondo S."/>
            <person name="Noguchi H."/>
            <person name="Motooka D."/>
            <person name="Nakamura S."/>
            <person name="Khong D.T."/>
            <person name="Nguyen T.N."/>
            <person name="Tran H.T."/>
            <person name="Yamamoto Y."/>
        </authorList>
    </citation>
    <scope>NUCLEOTIDE SEQUENCE [LARGE SCALE GENOMIC DNA]</scope>
    <source>
        <strain evidence="2 3">F9-2</strain>
    </source>
</reference>
<evidence type="ECO:0000259" key="1">
    <source>
        <dbReference type="Pfam" id="PF13392"/>
    </source>
</evidence>
<dbReference type="InterPro" id="IPR044925">
    <property type="entry name" value="His-Me_finger_sf"/>
</dbReference>
<protein>
    <recommendedName>
        <fullName evidence="1">HNH nuclease domain-containing protein</fullName>
    </recommendedName>
</protein>
<dbReference type="SUPFAM" id="SSF54060">
    <property type="entry name" value="His-Me finger endonucleases"/>
    <property type="match status" value="1"/>
</dbReference>
<dbReference type="InterPro" id="IPR003615">
    <property type="entry name" value="HNH_nuc"/>
</dbReference>
<sequence length="256" mass="29859">MLMKTWTDEQLAILDSEYSTADLKELAKRLCKTLTAVKAKALNRKLRRSPKTGFWNSERVEKLKELYPNHTNEEIAQILGTTYSAVNGIAFKLRLFKSKEFKFQCASKSFFPKGHQPMNKGRKQTEYMSDAQIEKTKATRFKKGCIPKNHKEVGYERITRDGYIEVKTAEPNVFELKHRLVWIEHNGEIPSGYNIQFKDGDKQNICIENLYMISRSEQMKTQNSMYARYPEDVQYLIKLKGVLNRQINKATKKNES</sequence>
<proteinExistence type="predicted"/>
<evidence type="ECO:0000313" key="2">
    <source>
        <dbReference type="EMBL" id="BCA49850.1"/>
    </source>
</evidence>
<dbReference type="Pfam" id="PF13392">
    <property type="entry name" value="HNH_3"/>
    <property type="match status" value="1"/>
</dbReference>
<gene>
    <name evidence="2" type="ORF">BatF92_17920</name>
</gene>
<feature type="domain" description="HNH nuclease" evidence="1">
    <location>
        <begin position="176"/>
        <end position="219"/>
    </location>
</feature>
<dbReference type="EMBL" id="AP022660">
    <property type="protein sequence ID" value="BCA49850.1"/>
    <property type="molecule type" value="Genomic_DNA"/>
</dbReference>
<dbReference type="AlphaFoldDB" id="A0A679H9Z9"/>
<dbReference type="Proteomes" id="UP000500882">
    <property type="component" value="Chromosome"/>
</dbReference>
<name>A0A679H9Z9_BACT4</name>
<organism evidence="2 3">
    <name type="scientific">Bacteroides thetaiotaomicron</name>
    <dbReference type="NCBI Taxonomy" id="818"/>
    <lineage>
        <taxon>Bacteria</taxon>
        <taxon>Pseudomonadati</taxon>
        <taxon>Bacteroidota</taxon>
        <taxon>Bacteroidia</taxon>
        <taxon>Bacteroidales</taxon>
        <taxon>Bacteroidaceae</taxon>
        <taxon>Bacteroides</taxon>
    </lineage>
</organism>
<accession>A0A679H9Z9</accession>
<dbReference type="Gene3D" id="3.90.75.20">
    <property type="match status" value="1"/>
</dbReference>
<evidence type="ECO:0000313" key="3">
    <source>
        <dbReference type="Proteomes" id="UP000500882"/>
    </source>
</evidence>